<dbReference type="EMBL" id="MN988534">
    <property type="protein sequence ID" value="QIG74012.1"/>
    <property type="molecule type" value="Genomic_DNA"/>
</dbReference>
<protein>
    <submittedName>
        <fullName evidence="1">Uncharacterized protein</fullName>
    </submittedName>
</protein>
<name>A0A7S5RAB0_9CAUD</name>
<organism evidence="1 2">
    <name type="scientific">Rhizobium phage RHph_N34</name>
    <dbReference type="NCBI Taxonomy" id="2509586"/>
    <lineage>
        <taxon>Viruses</taxon>
        <taxon>Duplodnaviria</taxon>
        <taxon>Heunggongvirae</taxon>
        <taxon>Uroviricota</taxon>
        <taxon>Caudoviricetes</taxon>
        <taxon>Pootjesviridae</taxon>
        <taxon>Staniewskivirinae</taxon>
        <taxon>Trinifflemingvirus</taxon>
        <taxon>Trinifflemingvirus N34</taxon>
    </lineage>
</organism>
<dbReference type="Proteomes" id="UP000646667">
    <property type="component" value="Segment"/>
</dbReference>
<keyword evidence="2" id="KW-1185">Reference proteome</keyword>
<evidence type="ECO:0000313" key="2">
    <source>
        <dbReference type="Proteomes" id="UP000646667"/>
    </source>
</evidence>
<reference evidence="1 2" key="1">
    <citation type="submission" date="2020-01" db="EMBL/GenBank/DDBJ databases">
        <title>Patterns of diversity and host range of bacteriophage communities associated with bean-nodulatin bacteria.</title>
        <authorList>
            <person name="Vann Cauwenberghe J."/>
            <person name="Santamaria R.I."/>
            <person name="Bustos P."/>
            <person name="Juarez S."/>
            <person name="Gonzalez V."/>
        </authorList>
    </citation>
    <scope>NUCLEOTIDE SEQUENCE [LARGE SCALE GENOMIC DNA]</scope>
    <source>
        <strain evidence="2">RHph</strain>
    </source>
</reference>
<accession>A0A7S5RAB0</accession>
<gene>
    <name evidence="1" type="ORF">EVC06_237</name>
</gene>
<proteinExistence type="predicted"/>
<sequence length="98" mass="11845">MIDVGNLITINDEEVQSEYRARVNFDIAWTDNTIRVEAEPGIWNRFVDNKFYNQFMLDLYDELRFEFVDELNTEGTRRKIYDRIQQKVTQYQDLGLLK</sequence>
<evidence type="ECO:0000313" key="1">
    <source>
        <dbReference type="EMBL" id="QIG74012.1"/>
    </source>
</evidence>